<dbReference type="SUPFAM" id="SSF51569">
    <property type="entry name" value="Aldolase"/>
    <property type="match status" value="1"/>
</dbReference>
<dbReference type="GO" id="GO:0016052">
    <property type="term" value="P:carbohydrate catabolic process"/>
    <property type="evidence" value="ECO:0007669"/>
    <property type="project" value="TreeGrafter"/>
</dbReference>
<evidence type="ECO:0000256" key="6">
    <source>
        <dbReference type="ARBA" id="ARBA00056337"/>
    </source>
</evidence>
<keyword evidence="3 7" id="KW-0456">Lyase</keyword>
<dbReference type="EMBL" id="NKHD01000032">
    <property type="protein sequence ID" value="OXT06331.1"/>
    <property type="molecule type" value="Genomic_DNA"/>
</dbReference>
<evidence type="ECO:0000256" key="1">
    <source>
        <dbReference type="ARBA" id="ARBA00010936"/>
    </source>
</evidence>
<evidence type="ECO:0000256" key="7">
    <source>
        <dbReference type="HAMAP-Rule" id="MF_00114"/>
    </source>
</evidence>
<name>A0A231VE85_THETR</name>
<keyword evidence="2 7" id="KW-0963">Cytoplasm</keyword>
<dbReference type="InterPro" id="IPR011343">
    <property type="entry name" value="DeoC"/>
</dbReference>
<dbReference type="Pfam" id="PF01791">
    <property type="entry name" value="DeoC"/>
    <property type="match status" value="1"/>
</dbReference>
<dbReference type="Proteomes" id="UP000215301">
    <property type="component" value="Unassembled WGS sequence"/>
</dbReference>
<comment type="similarity">
    <text evidence="1 7">Belongs to the DeoC/FbaB aldolase family. DeoC type 1 subfamily.</text>
</comment>
<reference evidence="8 9" key="1">
    <citation type="submission" date="2017-06" db="EMBL/GenBank/DDBJ databases">
        <title>Isolation and characterization of a thermophilic and butanogenic Thermoanaerobacterium thermosaccharolyticum M5 capable of efficient degradation of hemicellulose.</title>
        <authorList>
            <person name="Xin F."/>
            <person name="Jiang Y."/>
        </authorList>
    </citation>
    <scope>NUCLEOTIDE SEQUENCE [LARGE SCALE GENOMIC DNA]</scope>
    <source>
        <strain evidence="8 9">M5</strain>
    </source>
</reference>
<dbReference type="NCBIfam" id="TIGR00126">
    <property type="entry name" value="deoC"/>
    <property type="match status" value="1"/>
</dbReference>
<feature type="active site" description="Schiff-base intermediate with acetaldehyde" evidence="7">
    <location>
        <position position="154"/>
    </location>
</feature>
<organism evidence="8 9">
    <name type="scientific">Thermoanaerobacterium thermosaccharolyticum</name>
    <name type="common">Clostridium thermosaccharolyticum</name>
    <dbReference type="NCBI Taxonomy" id="1517"/>
    <lineage>
        <taxon>Bacteria</taxon>
        <taxon>Bacillati</taxon>
        <taxon>Bacillota</taxon>
        <taxon>Clostridia</taxon>
        <taxon>Thermoanaerobacterales</taxon>
        <taxon>Thermoanaerobacteraceae</taxon>
        <taxon>Thermoanaerobacterium</taxon>
    </lineage>
</organism>
<evidence type="ECO:0000313" key="8">
    <source>
        <dbReference type="EMBL" id="OXT06331.1"/>
    </source>
</evidence>
<dbReference type="InterPro" id="IPR028581">
    <property type="entry name" value="DeoC_typeI"/>
</dbReference>
<dbReference type="SMART" id="SM01133">
    <property type="entry name" value="DeoC"/>
    <property type="match status" value="1"/>
</dbReference>
<dbReference type="InterPro" id="IPR002915">
    <property type="entry name" value="DeoC/FbaB/LacD_aldolase"/>
</dbReference>
<evidence type="ECO:0000313" key="9">
    <source>
        <dbReference type="Proteomes" id="UP000215301"/>
    </source>
</evidence>
<accession>A0A231VE85</accession>
<gene>
    <name evidence="7 8" type="primary">deoC</name>
    <name evidence="8" type="ORF">CE561_10980</name>
</gene>
<dbReference type="Gene3D" id="3.20.20.70">
    <property type="entry name" value="Aldolase class I"/>
    <property type="match status" value="1"/>
</dbReference>
<evidence type="ECO:0000256" key="2">
    <source>
        <dbReference type="ARBA" id="ARBA00022490"/>
    </source>
</evidence>
<dbReference type="AlphaFoldDB" id="A0A231VE85"/>
<sequence length="217" mass="23116">MEIAKMIDHTLLKADATDAQIKKLAEEAIEHGFASVCINPCYVKYVADILENSGVKVCTVIGFPLGANTVETKVFETREAISNGAQEIDMVLNIGKLKAGDYGYVKNEIEAVTRAAKSFGNIIVKVILETCYLSDEEKIKACMITVDAGADFVKTSTGFGSGGATVHDVELMRKTVGENFGVKASGGIKTAEFAKEIVKAGANRIGTSSGIQIVKGW</sequence>
<comment type="catalytic activity">
    <reaction evidence="5 7">
        <text>2-deoxy-D-ribose 5-phosphate = D-glyceraldehyde 3-phosphate + acetaldehyde</text>
        <dbReference type="Rhea" id="RHEA:12821"/>
        <dbReference type="ChEBI" id="CHEBI:15343"/>
        <dbReference type="ChEBI" id="CHEBI:59776"/>
        <dbReference type="ChEBI" id="CHEBI:62877"/>
        <dbReference type="EC" id="4.1.2.4"/>
    </reaction>
</comment>
<dbReference type="FunFam" id="3.20.20.70:FF:000044">
    <property type="entry name" value="Deoxyribose-phosphate aldolase"/>
    <property type="match status" value="1"/>
</dbReference>
<dbReference type="GO" id="GO:0006018">
    <property type="term" value="P:2-deoxyribose 1-phosphate catabolic process"/>
    <property type="evidence" value="ECO:0007669"/>
    <property type="project" value="UniProtKB-UniRule"/>
</dbReference>
<dbReference type="GO" id="GO:0009264">
    <property type="term" value="P:deoxyribonucleotide catabolic process"/>
    <property type="evidence" value="ECO:0007669"/>
    <property type="project" value="UniProtKB-UniRule"/>
</dbReference>
<dbReference type="GO" id="GO:0004139">
    <property type="term" value="F:deoxyribose-phosphate aldolase activity"/>
    <property type="evidence" value="ECO:0007669"/>
    <property type="project" value="UniProtKB-UniRule"/>
</dbReference>
<dbReference type="RefSeq" id="WP_094046168.1">
    <property type="nucleotide sequence ID" value="NZ_NKHD01000032.1"/>
</dbReference>
<dbReference type="PIRSF" id="PIRSF001357">
    <property type="entry name" value="DeoC"/>
    <property type="match status" value="1"/>
</dbReference>
<evidence type="ECO:0000256" key="5">
    <source>
        <dbReference type="ARBA" id="ARBA00048791"/>
    </source>
</evidence>
<comment type="caution">
    <text evidence="8">The sequence shown here is derived from an EMBL/GenBank/DDBJ whole genome shotgun (WGS) entry which is preliminary data.</text>
</comment>
<comment type="function">
    <text evidence="6 7">Catalyzes a reversible aldol reaction between acetaldehyde and D-glyceraldehyde 3-phosphate to generate 2-deoxy-D-ribose 5-phosphate.</text>
</comment>
<dbReference type="GO" id="GO:0005737">
    <property type="term" value="C:cytoplasm"/>
    <property type="evidence" value="ECO:0007669"/>
    <property type="project" value="UniProtKB-SubCell"/>
</dbReference>
<comment type="pathway">
    <text evidence="7">Carbohydrate degradation; 2-deoxy-D-ribose 1-phosphate degradation; D-glyceraldehyde 3-phosphate and acetaldehyde from 2-deoxy-alpha-D-ribose 1-phosphate: step 2/2.</text>
</comment>
<dbReference type="CDD" id="cd00959">
    <property type="entry name" value="DeoC"/>
    <property type="match status" value="1"/>
</dbReference>
<dbReference type="HAMAP" id="MF_00114">
    <property type="entry name" value="DeoC_type1"/>
    <property type="match status" value="1"/>
</dbReference>
<proteinExistence type="inferred from homology"/>
<dbReference type="PANTHER" id="PTHR10889:SF1">
    <property type="entry name" value="DEOXYRIBOSE-PHOSPHATE ALDOLASE"/>
    <property type="match status" value="1"/>
</dbReference>
<dbReference type="EC" id="4.1.2.4" evidence="7"/>
<protein>
    <recommendedName>
        <fullName evidence="7">Deoxyribose-phosphate aldolase</fullName>
        <shortName evidence="7">DERA</shortName>
        <ecNumber evidence="7">4.1.2.4</ecNumber>
    </recommendedName>
    <alternativeName>
        <fullName evidence="7">2-deoxy-D-ribose 5-phosphate aldolase</fullName>
    </alternativeName>
    <alternativeName>
        <fullName evidence="7">Phosphodeoxyriboaldolase</fullName>
        <shortName evidence="7">Deoxyriboaldolase</shortName>
    </alternativeName>
</protein>
<dbReference type="UniPathway" id="UPA00002">
    <property type="reaction ID" value="UER00468"/>
</dbReference>
<feature type="active site" description="Proton donor/acceptor" evidence="7">
    <location>
        <position position="89"/>
    </location>
</feature>
<evidence type="ECO:0000256" key="4">
    <source>
        <dbReference type="ARBA" id="ARBA00023270"/>
    </source>
</evidence>
<dbReference type="InterPro" id="IPR013785">
    <property type="entry name" value="Aldolase_TIM"/>
</dbReference>
<keyword evidence="4 7" id="KW-0704">Schiff base</keyword>
<comment type="subcellular location">
    <subcellularLocation>
        <location evidence="7">Cytoplasm</location>
    </subcellularLocation>
</comment>
<evidence type="ECO:0000256" key="3">
    <source>
        <dbReference type="ARBA" id="ARBA00023239"/>
    </source>
</evidence>
<feature type="active site" description="Proton donor/acceptor" evidence="7">
    <location>
        <position position="183"/>
    </location>
</feature>
<dbReference type="PANTHER" id="PTHR10889">
    <property type="entry name" value="DEOXYRIBOSE-PHOSPHATE ALDOLASE"/>
    <property type="match status" value="1"/>
</dbReference>